<organism evidence="2 3">
    <name type="scientific">Grifola frondosa</name>
    <name type="common">Maitake</name>
    <name type="synonym">Polyporus frondosus</name>
    <dbReference type="NCBI Taxonomy" id="5627"/>
    <lineage>
        <taxon>Eukaryota</taxon>
        <taxon>Fungi</taxon>
        <taxon>Dikarya</taxon>
        <taxon>Basidiomycota</taxon>
        <taxon>Agaricomycotina</taxon>
        <taxon>Agaricomycetes</taxon>
        <taxon>Polyporales</taxon>
        <taxon>Grifolaceae</taxon>
        <taxon>Grifola</taxon>
    </lineage>
</organism>
<dbReference type="OMA" id="VEYFPHR"/>
<dbReference type="Proteomes" id="UP000092993">
    <property type="component" value="Unassembled WGS sequence"/>
</dbReference>
<sequence>MTLPVWNSLQELESTMSPSEMDTPTMRDLATILTLDGDLTQDPPIEPAPAYTEHTFLTPITAVQNPRYDRNSVVHPEYMNIPKGLHSTVMLPEPLYLPEGWTMRSNPEGSSYYFNETLHIVTDTPMHKRDFCDKIAFCFEGMQALIRATGQVLPKNYEIYMRTDEGRDGCRYYMIDHDSQTQFWIQDIDSYELELPQVTSVGHLKFVLQEHYWTHVEYFPHRPIDKRSRDELVDVLRHARGDHMTSTNSTFPYGADQCAKFIEIIDIAGAENSTYMTCMIARLWTTVARYRFDNYHGEDYARLARDRRRRDAPVVKRSRGMKMCTSLLFGFPKAFKNDLEMLFVDNMAYAIHWRTFACTLTNNWRESSLLAGCLLIANASLLSGSKGVAAQCTGVASTILSLGGLSSSVALLHWYSGATELTAAYVANHMKRIEHENLGFEPIAAVYSLPKALIFWSMIFLATHIIAIVVNISGIVSQTTVMAIAVMVAAAFWQMEAILRNAYAGAADSTDAEEESVWFFSSAVAKLRKIGVVMRRYLPRGEL</sequence>
<keyword evidence="3" id="KW-1185">Reference proteome</keyword>
<comment type="caution">
    <text evidence="2">The sequence shown here is derived from an EMBL/GenBank/DDBJ whole genome shotgun (WGS) entry which is preliminary data.</text>
</comment>
<evidence type="ECO:0000313" key="3">
    <source>
        <dbReference type="Proteomes" id="UP000092993"/>
    </source>
</evidence>
<keyword evidence="1" id="KW-1133">Transmembrane helix</keyword>
<keyword evidence="1" id="KW-0812">Transmembrane</keyword>
<keyword evidence="1" id="KW-0472">Membrane</keyword>
<accession>A0A1C7MQG3</accession>
<dbReference type="AlphaFoldDB" id="A0A1C7MQG3"/>
<dbReference type="EMBL" id="LUGG01000001">
    <property type="protein sequence ID" value="OBZ78947.1"/>
    <property type="molecule type" value="Genomic_DNA"/>
</dbReference>
<dbReference type="OrthoDB" id="2674421at2759"/>
<evidence type="ECO:0000256" key="1">
    <source>
        <dbReference type="SAM" id="Phobius"/>
    </source>
</evidence>
<feature type="transmembrane region" description="Helical" evidence="1">
    <location>
        <begin position="452"/>
        <end position="469"/>
    </location>
</feature>
<protein>
    <recommendedName>
        <fullName evidence="4">WW domain-containing protein</fullName>
    </recommendedName>
</protein>
<proteinExistence type="predicted"/>
<gene>
    <name evidence="2" type="ORF">A0H81_01103</name>
</gene>
<evidence type="ECO:0000313" key="2">
    <source>
        <dbReference type="EMBL" id="OBZ78947.1"/>
    </source>
</evidence>
<evidence type="ECO:0008006" key="4">
    <source>
        <dbReference type="Google" id="ProtNLM"/>
    </source>
</evidence>
<name>A0A1C7MQG3_GRIFR</name>
<reference evidence="2 3" key="1">
    <citation type="submission" date="2016-03" db="EMBL/GenBank/DDBJ databases">
        <title>Whole genome sequencing of Grifola frondosa 9006-11.</title>
        <authorList>
            <person name="Min B."/>
            <person name="Park H."/>
            <person name="Kim J.-G."/>
            <person name="Cho H."/>
            <person name="Oh Y.-L."/>
            <person name="Kong W.-S."/>
            <person name="Choi I.-G."/>
        </authorList>
    </citation>
    <scope>NUCLEOTIDE SEQUENCE [LARGE SCALE GENOMIC DNA]</scope>
    <source>
        <strain evidence="2 3">9006-11</strain>
    </source>
</reference>